<evidence type="ECO:0000313" key="2">
    <source>
        <dbReference type="Proteomes" id="UP000324222"/>
    </source>
</evidence>
<protein>
    <submittedName>
        <fullName evidence="1">Uncharacterized protein</fullName>
    </submittedName>
</protein>
<comment type="caution">
    <text evidence="1">The sequence shown here is derived from an EMBL/GenBank/DDBJ whole genome shotgun (WGS) entry which is preliminary data.</text>
</comment>
<keyword evidence="2" id="KW-1185">Reference proteome</keyword>
<accession>A0A5B7GU13</accession>
<name>A0A5B7GU13_PORTR</name>
<gene>
    <name evidence="1" type="ORF">E2C01_055142</name>
</gene>
<reference evidence="1 2" key="1">
    <citation type="submission" date="2019-05" db="EMBL/GenBank/DDBJ databases">
        <title>Another draft genome of Portunus trituberculatus and its Hox gene families provides insights of decapod evolution.</title>
        <authorList>
            <person name="Jeong J.-H."/>
            <person name="Song I."/>
            <person name="Kim S."/>
            <person name="Choi T."/>
            <person name="Kim D."/>
            <person name="Ryu S."/>
            <person name="Kim W."/>
        </authorList>
    </citation>
    <scope>NUCLEOTIDE SEQUENCE [LARGE SCALE GENOMIC DNA]</scope>
    <source>
        <tissue evidence="1">Muscle</tissue>
    </source>
</reference>
<dbReference type="AlphaFoldDB" id="A0A5B7GU13"/>
<organism evidence="1 2">
    <name type="scientific">Portunus trituberculatus</name>
    <name type="common">Swimming crab</name>
    <name type="synonym">Neptunus trituberculatus</name>
    <dbReference type="NCBI Taxonomy" id="210409"/>
    <lineage>
        <taxon>Eukaryota</taxon>
        <taxon>Metazoa</taxon>
        <taxon>Ecdysozoa</taxon>
        <taxon>Arthropoda</taxon>
        <taxon>Crustacea</taxon>
        <taxon>Multicrustacea</taxon>
        <taxon>Malacostraca</taxon>
        <taxon>Eumalacostraca</taxon>
        <taxon>Eucarida</taxon>
        <taxon>Decapoda</taxon>
        <taxon>Pleocyemata</taxon>
        <taxon>Brachyura</taxon>
        <taxon>Eubrachyura</taxon>
        <taxon>Portunoidea</taxon>
        <taxon>Portunidae</taxon>
        <taxon>Portuninae</taxon>
        <taxon>Portunus</taxon>
    </lineage>
</organism>
<proteinExistence type="predicted"/>
<evidence type="ECO:0000313" key="1">
    <source>
        <dbReference type="EMBL" id="MPC61079.1"/>
    </source>
</evidence>
<sequence>MSCSVAEYFFMGAEVKAQVAQIRLSAWLAAHRISLAAGTAANALTAVTKVVNSPETQQMGAGYLMAHQPPLLEHH</sequence>
<dbReference type="EMBL" id="VSRR010018194">
    <property type="protein sequence ID" value="MPC61079.1"/>
    <property type="molecule type" value="Genomic_DNA"/>
</dbReference>
<dbReference type="Proteomes" id="UP000324222">
    <property type="component" value="Unassembled WGS sequence"/>
</dbReference>